<organism evidence="2">
    <name type="scientific">marine sediment metagenome</name>
    <dbReference type="NCBI Taxonomy" id="412755"/>
    <lineage>
        <taxon>unclassified sequences</taxon>
        <taxon>metagenomes</taxon>
        <taxon>ecological metagenomes</taxon>
    </lineage>
</organism>
<comment type="similarity">
    <text evidence="1">Belongs to the UPF0145 family.</text>
</comment>
<dbReference type="InterPro" id="IPR002765">
    <property type="entry name" value="UPF0145_YbjQ-like"/>
</dbReference>
<name>X1ISH3_9ZZZZ</name>
<sequence>REQAIQRMVEDAEKKGANAIVSMRLATSMVMQNASEVLAYGTGVVLE</sequence>
<reference evidence="2" key="1">
    <citation type="journal article" date="2014" name="Front. Microbiol.">
        <title>High frequency of phylogenetically diverse reductive dehalogenase-homologous genes in deep subseafloor sedimentary metagenomes.</title>
        <authorList>
            <person name="Kawai M."/>
            <person name="Futagami T."/>
            <person name="Toyoda A."/>
            <person name="Takaki Y."/>
            <person name="Nishi S."/>
            <person name="Hori S."/>
            <person name="Arai W."/>
            <person name="Tsubouchi T."/>
            <person name="Morono Y."/>
            <person name="Uchiyama I."/>
            <person name="Ito T."/>
            <person name="Fujiyama A."/>
            <person name="Inagaki F."/>
            <person name="Takami H."/>
        </authorList>
    </citation>
    <scope>NUCLEOTIDE SEQUENCE</scope>
    <source>
        <strain evidence="2">Expedition CK06-06</strain>
    </source>
</reference>
<dbReference type="PANTHER" id="PTHR34068:SF2">
    <property type="entry name" value="UPF0145 PROTEIN SCO3412"/>
    <property type="match status" value="1"/>
</dbReference>
<evidence type="ECO:0000313" key="2">
    <source>
        <dbReference type="EMBL" id="GAH60453.1"/>
    </source>
</evidence>
<comment type="caution">
    <text evidence="2">The sequence shown here is derived from an EMBL/GenBank/DDBJ whole genome shotgun (WGS) entry which is preliminary data.</text>
</comment>
<protein>
    <recommendedName>
        <fullName evidence="3">Heavy metal-binding domain-containing protein</fullName>
    </recommendedName>
</protein>
<dbReference type="Pfam" id="PF01906">
    <property type="entry name" value="YbjQ_1"/>
    <property type="match status" value="1"/>
</dbReference>
<dbReference type="Gene3D" id="3.30.110.70">
    <property type="entry name" value="Hypothetical protein apc22750. Chain B"/>
    <property type="match status" value="1"/>
</dbReference>
<feature type="non-terminal residue" evidence="2">
    <location>
        <position position="1"/>
    </location>
</feature>
<dbReference type="SUPFAM" id="SSF117782">
    <property type="entry name" value="YbjQ-like"/>
    <property type="match status" value="1"/>
</dbReference>
<evidence type="ECO:0000256" key="1">
    <source>
        <dbReference type="ARBA" id="ARBA00010751"/>
    </source>
</evidence>
<gene>
    <name evidence="2" type="ORF">S03H2_35098</name>
</gene>
<proteinExistence type="inferred from homology"/>
<evidence type="ECO:0008006" key="3">
    <source>
        <dbReference type="Google" id="ProtNLM"/>
    </source>
</evidence>
<dbReference type="EMBL" id="BARU01021450">
    <property type="protein sequence ID" value="GAH60453.1"/>
    <property type="molecule type" value="Genomic_DNA"/>
</dbReference>
<dbReference type="PANTHER" id="PTHR34068">
    <property type="entry name" value="UPF0145 PROTEIN YBJQ"/>
    <property type="match status" value="1"/>
</dbReference>
<dbReference type="AlphaFoldDB" id="X1ISH3"/>
<accession>X1ISH3</accession>
<dbReference type="InterPro" id="IPR035439">
    <property type="entry name" value="UPF0145_dom_sf"/>
</dbReference>